<dbReference type="EMBL" id="FQ790347">
    <property type="protein sequence ID" value="CCD53548.1"/>
    <property type="molecule type" value="Genomic_DNA"/>
</dbReference>
<reference evidence="2" key="1">
    <citation type="journal article" date="2011" name="PLoS Genet.">
        <title>Genomic analysis of the necrotrophic fungal pathogens Sclerotinia sclerotiorum and Botrytis cinerea.</title>
        <authorList>
            <person name="Amselem J."/>
            <person name="Cuomo C.A."/>
            <person name="van Kan J.A."/>
            <person name="Viaud M."/>
            <person name="Benito E.P."/>
            <person name="Couloux A."/>
            <person name="Coutinho P.M."/>
            <person name="de Vries R.P."/>
            <person name="Dyer P.S."/>
            <person name="Fillinger S."/>
            <person name="Fournier E."/>
            <person name="Gout L."/>
            <person name="Hahn M."/>
            <person name="Kohn L."/>
            <person name="Lapalu N."/>
            <person name="Plummer K.M."/>
            <person name="Pradier J.M."/>
            <person name="Quevillon E."/>
            <person name="Sharon A."/>
            <person name="Simon A."/>
            <person name="ten Have A."/>
            <person name="Tudzynski B."/>
            <person name="Tudzynski P."/>
            <person name="Wincker P."/>
            <person name="Andrew M."/>
            <person name="Anthouard V."/>
            <person name="Beever R.E."/>
            <person name="Beffa R."/>
            <person name="Benoit I."/>
            <person name="Bouzid O."/>
            <person name="Brault B."/>
            <person name="Chen Z."/>
            <person name="Choquer M."/>
            <person name="Collemare J."/>
            <person name="Cotton P."/>
            <person name="Danchin E.G."/>
            <person name="Da Silva C."/>
            <person name="Gautier A."/>
            <person name="Giraud C."/>
            <person name="Giraud T."/>
            <person name="Gonzalez C."/>
            <person name="Grossetete S."/>
            <person name="Guldener U."/>
            <person name="Henrissat B."/>
            <person name="Howlett B.J."/>
            <person name="Kodira C."/>
            <person name="Kretschmer M."/>
            <person name="Lappartient A."/>
            <person name="Leroch M."/>
            <person name="Levis C."/>
            <person name="Mauceli E."/>
            <person name="Neuveglise C."/>
            <person name="Oeser B."/>
            <person name="Pearson M."/>
            <person name="Poulain J."/>
            <person name="Poussereau N."/>
            <person name="Quesneville H."/>
            <person name="Rascle C."/>
            <person name="Schumacher J."/>
            <person name="Segurens B."/>
            <person name="Sexton A."/>
            <person name="Silva E."/>
            <person name="Sirven C."/>
            <person name="Soanes D.M."/>
            <person name="Talbot N.J."/>
            <person name="Templeton M."/>
            <person name="Yandava C."/>
            <person name="Yarden O."/>
            <person name="Zeng Q."/>
            <person name="Rollins J.A."/>
            <person name="Lebrun M.H."/>
            <person name="Dickman M."/>
        </authorList>
    </citation>
    <scope>NUCLEOTIDE SEQUENCE [LARGE SCALE GENOMIC DNA]</scope>
    <source>
        <strain evidence="2">T4</strain>
    </source>
</reference>
<evidence type="ECO:0000313" key="1">
    <source>
        <dbReference type="EMBL" id="CCD53548.1"/>
    </source>
</evidence>
<evidence type="ECO:0000313" key="2">
    <source>
        <dbReference type="Proteomes" id="UP000008177"/>
    </source>
</evidence>
<dbReference type="InParanoid" id="G2YPK0"/>
<sequence length="61" mass="7236">MQISQCMHCMNTFRGLFERLAHNEDLAPLCRRIRRSSCPRRGNMADRYASDYFQTMEAVHL</sequence>
<dbReference type="AlphaFoldDB" id="G2YPK0"/>
<protein>
    <submittedName>
        <fullName evidence="1">Uncharacterized protein</fullName>
    </submittedName>
</protein>
<name>G2YPK0_BOTF4</name>
<proteinExistence type="predicted"/>
<gene>
    <name evidence="1" type="ORF">BofuT4_P135930.1</name>
</gene>
<dbReference type="Proteomes" id="UP000008177">
    <property type="component" value="Unplaced contigs"/>
</dbReference>
<accession>G2YPK0</accession>
<organism evidence="1 2">
    <name type="scientific">Botryotinia fuckeliana (strain T4)</name>
    <name type="common">Noble rot fungus</name>
    <name type="synonym">Botrytis cinerea</name>
    <dbReference type="NCBI Taxonomy" id="999810"/>
    <lineage>
        <taxon>Eukaryota</taxon>
        <taxon>Fungi</taxon>
        <taxon>Dikarya</taxon>
        <taxon>Ascomycota</taxon>
        <taxon>Pezizomycotina</taxon>
        <taxon>Leotiomycetes</taxon>
        <taxon>Helotiales</taxon>
        <taxon>Sclerotiniaceae</taxon>
        <taxon>Botrytis</taxon>
    </lineage>
</organism>
<dbReference type="HOGENOM" id="CLU_2922388_0_0_1"/>